<dbReference type="AlphaFoldDB" id="A0A1Z4ETQ2"/>
<dbReference type="PANTHER" id="PTHR42847">
    <property type="entry name" value="ALKANESULFONATE MONOOXYGENASE"/>
    <property type="match status" value="1"/>
</dbReference>
<evidence type="ECO:0000256" key="4">
    <source>
        <dbReference type="ARBA" id="ARBA00023033"/>
    </source>
</evidence>
<gene>
    <name evidence="6" type="ORF">MSTE_01014</name>
</gene>
<dbReference type="InterPro" id="IPR050172">
    <property type="entry name" value="SsuD_RutA_monooxygenase"/>
</dbReference>
<dbReference type="InterPro" id="IPR036661">
    <property type="entry name" value="Luciferase-like_sf"/>
</dbReference>
<keyword evidence="4" id="KW-0503">Monooxygenase</keyword>
<dbReference type="Gene3D" id="3.20.20.30">
    <property type="entry name" value="Luciferase-like domain"/>
    <property type="match status" value="1"/>
</dbReference>
<evidence type="ECO:0000256" key="2">
    <source>
        <dbReference type="ARBA" id="ARBA00022643"/>
    </source>
</evidence>
<keyword evidence="2" id="KW-0288">FMN</keyword>
<dbReference type="Proteomes" id="UP000217954">
    <property type="component" value="Chromosome"/>
</dbReference>
<dbReference type="SUPFAM" id="SSF51679">
    <property type="entry name" value="Bacterial luciferase-like"/>
    <property type="match status" value="1"/>
</dbReference>
<dbReference type="RefSeq" id="WP_231896998.1">
    <property type="nucleotide sequence ID" value="NZ_AP018165.1"/>
</dbReference>
<evidence type="ECO:0000256" key="1">
    <source>
        <dbReference type="ARBA" id="ARBA00022630"/>
    </source>
</evidence>
<evidence type="ECO:0000313" key="7">
    <source>
        <dbReference type="Proteomes" id="UP000217954"/>
    </source>
</evidence>
<dbReference type="InterPro" id="IPR011251">
    <property type="entry name" value="Luciferase-like_dom"/>
</dbReference>
<keyword evidence="1" id="KW-0285">Flavoprotein</keyword>
<evidence type="ECO:0000313" key="6">
    <source>
        <dbReference type="EMBL" id="BAX96348.1"/>
    </source>
</evidence>
<reference evidence="6 7" key="2">
    <citation type="journal article" date="2017" name="Int. J. Syst. Evol. Microbiol.">
        <title>Mycobacterium stephanolepidis sp. nov., a rapidly growing species related to Mycobacterium chelonae, isolated from marine teleost fish, Stephanolepis cirrhifer.</title>
        <authorList>
            <person name="Fukano H."/>
            <person name="Wada S."/>
            <person name="Kurata O."/>
            <person name="Katayama K."/>
            <person name="Fujiwara N."/>
            <person name="Hoshino Y."/>
        </authorList>
    </citation>
    <scope>NUCLEOTIDE SEQUENCE [LARGE SCALE GENOMIC DNA]</scope>
    <source>
        <strain evidence="6 7">NJB0901</strain>
    </source>
</reference>
<dbReference type="PANTHER" id="PTHR42847:SF4">
    <property type="entry name" value="ALKANESULFONATE MONOOXYGENASE-RELATED"/>
    <property type="match status" value="1"/>
</dbReference>
<proteinExistence type="predicted"/>
<dbReference type="GO" id="GO:0008726">
    <property type="term" value="F:alkanesulfonate monooxygenase activity"/>
    <property type="evidence" value="ECO:0007669"/>
    <property type="project" value="TreeGrafter"/>
</dbReference>
<dbReference type="EMBL" id="AP018165">
    <property type="protein sequence ID" value="BAX96348.1"/>
    <property type="molecule type" value="Genomic_DNA"/>
</dbReference>
<dbReference type="InterPro" id="IPR019923">
    <property type="entry name" value="Lucif-like_OxRdtase_MSMEG_2516"/>
</dbReference>
<name>A0A1Z4ETQ2_9MYCO</name>
<protein>
    <submittedName>
        <fullName evidence="6">LLM class F420-dependent oxidoreductase</fullName>
    </submittedName>
</protein>
<dbReference type="GO" id="GO:0046306">
    <property type="term" value="P:alkanesulfonate catabolic process"/>
    <property type="evidence" value="ECO:0007669"/>
    <property type="project" value="TreeGrafter"/>
</dbReference>
<keyword evidence="7" id="KW-1185">Reference proteome</keyword>
<organism evidence="6 7">
    <name type="scientific">[Mycobacterium] stephanolepidis</name>
    <dbReference type="NCBI Taxonomy" id="1520670"/>
    <lineage>
        <taxon>Bacteria</taxon>
        <taxon>Bacillati</taxon>
        <taxon>Actinomycetota</taxon>
        <taxon>Actinomycetes</taxon>
        <taxon>Mycobacteriales</taxon>
        <taxon>Mycobacteriaceae</taxon>
        <taxon>Mycobacteroides</taxon>
    </lineage>
</organism>
<sequence length="282" mass="30180">MIRHGFRFGTNLISHGDPAQIHDQVRQAEDCGVDVVVVPDHLGVGAPFPVMLAAASASTNVRVGSFVLTTGFYSPRLLARDIATIDRLTGGRVEIGLGAGYVEQEYEAAGVPFLSPAGRVQQLADALGALRGLLSSPQHWPRPVQSPVPIMIAGKGDKILKLAAQQADIVAISDAKTNADLAERAAYVLAAAGQRTDTPELNLGIFDVAIDRAPDLGLMRVYRPHDSDEQLLASPTLLHGSKGELIERIIVLREELGISYLTYMGVDPRGLKDFHALIAALR</sequence>
<reference evidence="7" key="1">
    <citation type="journal article" date="2017" name="Genome Announc.">
        <title>Complete Genome Sequence of Mycobacterium stephanolepidis.</title>
        <authorList>
            <person name="Fukano H."/>
            <person name="Yoshida M."/>
            <person name="Katayama Y."/>
            <person name="Omatsu T."/>
            <person name="Mizutani T."/>
            <person name="Kurata O."/>
            <person name="Wada S."/>
            <person name="Hoshino Y."/>
        </authorList>
    </citation>
    <scope>NUCLEOTIDE SEQUENCE [LARGE SCALE GENOMIC DNA]</scope>
    <source>
        <strain evidence="7">NJB0901</strain>
    </source>
</reference>
<evidence type="ECO:0000256" key="3">
    <source>
        <dbReference type="ARBA" id="ARBA00023002"/>
    </source>
</evidence>
<evidence type="ECO:0000259" key="5">
    <source>
        <dbReference type="Pfam" id="PF00296"/>
    </source>
</evidence>
<feature type="domain" description="Luciferase-like" evidence="5">
    <location>
        <begin position="11"/>
        <end position="201"/>
    </location>
</feature>
<dbReference type="KEGG" id="mste:MSTE_01014"/>
<keyword evidence="3" id="KW-0560">Oxidoreductase</keyword>
<accession>A0A1Z4ETQ2</accession>
<dbReference type="Pfam" id="PF00296">
    <property type="entry name" value="Bac_luciferase"/>
    <property type="match status" value="1"/>
</dbReference>
<dbReference type="NCBIfam" id="TIGR03621">
    <property type="entry name" value="F420_MSMEG_2516"/>
    <property type="match status" value="1"/>
</dbReference>